<feature type="non-terminal residue" evidence="1">
    <location>
        <position position="1"/>
    </location>
</feature>
<dbReference type="AlphaFoldDB" id="A0A448WE21"/>
<sequence length="178" mass="19339">VQLAQGELVTLCFRAIPIDPRHQWTDDPHLNTPIPEAVGVQTDGPSAHSTNDVSDKIIISSHCLSSNLNIAKDDEDNCSITSSTSPKHSSALRTLNGYIPPLRCDETVFSTLPLILNSKKSRFVLSPGSGLTPRSPPIELIQAAGTPCADFYYRSGTNWARLAEPQFRVGDINRNSSV</sequence>
<proteinExistence type="predicted"/>
<comment type="caution">
    <text evidence="1">The sequence shown here is derived from an EMBL/GenBank/DDBJ whole genome shotgun (WGS) entry which is preliminary data.</text>
</comment>
<dbReference type="Proteomes" id="UP000784294">
    <property type="component" value="Unassembled WGS sequence"/>
</dbReference>
<keyword evidence="2" id="KW-1185">Reference proteome</keyword>
<gene>
    <name evidence="1" type="ORF">PXEA_LOCUS2985</name>
</gene>
<reference evidence="1" key="1">
    <citation type="submission" date="2018-11" db="EMBL/GenBank/DDBJ databases">
        <authorList>
            <consortium name="Pathogen Informatics"/>
        </authorList>
    </citation>
    <scope>NUCLEOTIDE SEQUENCE</scope>
</reference>
<organism evidence="1 2">
    <name type="scientific">Protopolystoma xenopodis</name>
    <dbReference type="NCBI Taxonomy" id="117903"/>
    <lineage>
        <taxon>Eukaryota</taxon>
        <taxon>Metazoa</taxon>
        <taxon>Spiralia</taxon>
        <taxon>Lophotrochozoa</taxon>
        <taxon>Platyhelminthes</taxon>
        <taxon>Monogenea</taxon>
        <taxon>Polyopisthocotylea</taxon>
        <taxon>Polystomatidea</taxon>
        <taxon>Polystomatidae</taxon>
        <taxon>Protopolystoma</taxon>
    </lineage>
</organism>
<evidence type="ECO:0000313" key="2">
    <source>
        <dbReference type="Proteomes" id="UP000784294"/>
    </source>
</evidence>
<name>A0A448WE21_9PLAT</name>
<evidence type="ECO:0000313" key="1">
    <source>
        <dbReference type="EMBL" id="VEL09545.1"/>
    </source>
</evidence>
<accession>A0A448WE21</accession>
<protein>
    <submittedName>
        <fullName evidence="1">Uncharacterized protein</fullName>
    </submittedName>
</protein>
<dbReference type="EMBL" id="CAAALY010006595">
    <property type="protein sequence ID" value="VEL09545.1"/>
    <property type="molecule type" value="Genomic_DNA"/>
</dbReference>